<dbReference type="InterPro" id="IPR036866">
    <property type="entry name" value="RibonucZ/Hydroxyglut_hydro"/>
</dbReference>
<dbReference type="SMART" id="SM00849">
    <property type="entry name" value="Lactamase_B"/>
    <property type="match status" value="1"/>
</dbReference>
<dbReference type="SUPFAM" id="SSF56281">
    <property type="entry name" value="Metallo-hydrolase/oxidoreductase"/>
    <property type="match status" value="1"/>
</dbReference>
<reference evidence="3" key="1">
    <citation type="journal article" date="2019" name="Int. J. Syst. Evol. Microbiol.">
        <title>The Global Catalogue of Microorganisms (GCM) 10K type strain sequencing project: providing services to taxonomists for standard genome sequencing and annotation.</title>
        <authorList>
            <consortium name="The Broad Institute Genomics Platform"/>
            <consortium name="The Broad Institute Genome Sequencing Center for Infectious Disease"/>
            <person name="Wu L."/>
            <person name="Ma J."/>
        </authorList>
    </citation>
    <scope>NUCLEOTIDE SEQUENCE [LARGE SCALE GENOMIC DNA]</scope>
    <source>
        <strain evidence="3">JCM 16548</strain>
    </source>
</reference>
<dbReference type="Pfam" id="PF00753">
    <property type="entry name" value="Lactamase_B"/>
    <property type="match status" value="1"/>
</dbReference>
<dbReference type="PANTHER" id="PTHR42951">
    <property type="entry name" value="METALLO-BETA-LACTAMASE DOMAIN-CONTAINING"/>
    <property type="match status" value="1"/>
</dbReference>
<dbReference type="PANTHER" id="PTHR42951:SF17">
    <property type="entry name" value="METALLO-BETA-LACTAMASE DOMAIN-CONTAINING PROTEIN"/>
    <property type="match status" value="1"/>
</dbReference>
<name>A0ABP7CZ08_9ACTN</name>
<organism evidence="2 3">
    <name type="scientific">Microlunatus aurantiacus</name>
    <dbReference type="NCBI Taxonomy" id="446786"/>
    <lineage>
        <taxon>Bacteria</taxon>
        <taxon>Bacillati</taxon>
        <taxon>Actinomycetota</taxon>
        <taxon>Actinomycetes</taxon>
        <taxon>Propionibacteriales</taxon>
        <taxon>Propionibacteriaceae</taxon>
        <taxon>Microlunatus</taxon>
    </lineage>
</organism>
<accession>A0ABP7CZ08</accession>
<evidence type="ECO:0000313" key="2">
    <source>
        <dbReference type="EMBL" id="GAA3696870.1"/>
    </source>
</evidence>
<dbReference type="Gene3D" id="3.60.15.10">
    <property type="entry name" value="Ribonuclease Z/Hydroxyacylglutathione hydrolase-like"/>
    <property type="match status" value="1"/>
</dbReference>
<dbReference type="Proteomes" id="UP001500051">
    <property type="component" value="Unassembled WGS sequence"/>
</dbReference>
<comment type="caution">
    <text evidence="2">The sequence shown here is derived from an EMBL/GenBank/DDBJ whole genome shotgun (WGS) entry which is preliminary data.</text>
</comment>
<dbReference type="InterPro" id="IPR050855">
    <property type="entry name" value="NDM-1-like"/>
</dbReference>
<evidence type="ECO:0000313" key="3">
    <source>
        <dbReference type="Proteomes" id="UP001500051"/>
    </source>
</evidence>
<protein>
    <submittedName>
        <fullName evidence="2">MBL fold metallo-hydrolase</fullName>
    </submittedName>
</protein>
<feature type="domain" description="Metallo-beta-lactamase" evidence="1">
    <location>
        <begin position="24"/>
        <end position="232"/>
    </location>
</feature>
<dbReference type="EMBL" id="BAAAYX010000003">
    <property type="protein sequence ID" value="GAA3696870.1"/>
    <property type="molecule type" value="Genomic_DNA"/>
</dbReference>
<dbReference type="InterPro" id="IPR001279">
    <property type="entry name" value="Metallo-B-lactamas"/>
</dbReference>
<evidence type="ECO:0000259" key="1">
    <source>
        <dbReference type="SMART" id="SM00849"/>
    </source>
</evidence>
<gene>
    <name evidence="2" type="ORF">GCM10022204_10970</name>
</gene>
<sequence>MRQRLGAARMRPVADDVHLVEHAFTNCYVIVDGDAVTLVDACYPSTWAVVRRGLAAIGRDVGDIAALVLTHGHFDHVGFARHLQRRLSVPVWVHEDDRRLAAHPYSYRPQRNRVLYPLAHPRSLPVLARMVAAGALRVPGVETTRTFRSGRLDVPGSLIAVPTPGHTDGHTAFLLPDRSALLTGDALVTLDPYTGRTGPRMVAPAATADLDLNRRSLDRIGEIAVATVLPGHGDPWLHGSASAVQLAHRADYG</sequence>
<dbReference type="RefSeq" id="WP_344811293.1">
    <property type="nucleotide sequence ID" value="NZ_BAAAYX010000003.1"/>
</dbReference>
<keyword evidence="3" id="KW-1185">Reference proteome</keyword>
<proteinExistence type="predicted"/>
<dbReference type="CDD" id="cd07721">
    <property type="entry name" value="yflN-like_MBL-fold"/>
    <property type="match status" value="1"/>
</dbReference>